<evidence type="ECO:0000313" key="2">
    <source>
        <dbReference type="EMBL" id="GBG69457.1"/>
    </source>
</evidence>
<gene>
    <name evidence="2" type="ORF">CBR_g4152</name>
</gene>
<sequence length="984" mass="107349">MLHGKWVRKTASKKTHQFGNNVWEEPDVMHILLKGEDPRLLTHPVYEGAVAEDDDAALRRKQKVTPTNVEEKSFKSLTFADIGNLTQRGALYKDGERNPNQHVLVVDGDTTQLEYTVQYVTHKVSSKAYPCDFHHVVVEPIYDPNKDMFFKLTPKKRRQVYSFLYGEQPRLRFDPQYVVRKEVAIAVLQGYHGASRASAVSFIKRLEYVFFNEDVVDPADFTLDKYKLAFGEEDDFNIKTEQEESVEDDLFDSDGQLAIFNAQVSKSPSVCKPGTPLATPTSGGPTPVSSSAPVKRGGLSRLRSSPGEPIHLTPQPERLRPGHPVPPDHPHLKAPATPLHMGDKHTFSSAEDWGHDIVWHLDHFQPVLLDGEWAVAVRDVSGGWIYDDRWDLETFKSRAYDAVLERLSEVNRGNKDDPALREYGDTLFEFLLSNKWLEVSSAFYALPSSPSIKQVSWEFPGVTPPVGVVKRKSRRKDGDGNGEGGGQRGTGGGSEQRSAKQRSPGHARGGEGKKGSREKKKPRSGEKTKHHRGDGQGSDVDRDEDGGVLAVTGCTSMETGNDLRSGCITRPGEQDPVISSTSETQFVDAVGGAGVAKHGTCFAQLQKRLADCLGSIRTSETTLLSRTQCLPGSETTTYNGSGNDKLESCIVSPQKEFRINPNREGHAIEGAQLSTELERVVRVSENPGDEIRIHPNQEAVSAMTDDRCQDAVMLCVAAHKELQADCRTEGELATSSNVEPNTLGAELAVVSDSPVKAVMSASLETAGARMNPNQGPVNISLPDPSLETTVIQIHPRHTGEGLQLAGVEGCRLLTTLDKDNSADDRIDPTLSDVGMELPVQSGYDDPLYSALHNEAMGEEVLKKASDAVGNRFLYLSDDDKDTAYGDKKLRGGEVFLDIHGTLSPTQYDTVAMEKTQPVDVVDVDDLCPETNIPSTVIDADISSLSSFPVGLEHVVAASTRAGVPIVLGLSSVGSGEVVARPGKH</sequence>
<comment type="caution">
    <text evidence="2">The sequence shown here is derived from an EMBL/GenBank/DDBJ whole genome shotgun (WGS) entry which is preliminary data.</text>
</comment>
<keyword evidence="3" id="KW-1185">Reference proteome</keyword>
<dbReference type="AlphaFoldDB" id="A0A388KHH4"/>
<evidence type="ECO:0000256" key="1">
    <source>
        <dbReference type="SAM" id="MobiDB-lite"/>
    </source>
</evidence>
<dbReference type="EMBL" id="BFEA01000115">
    <property type="protein sequence ID" value="GBG69457.1"/>
    <property type="molecule type" value="Genomic_DNA"/>
</dbReference>
<dbReference type="Proteomes" id="UP000265515">
    <property type="component" value="Unassembled WGS sequence"/>
</dbReference>
<reference evidence="2 3" key="1">
    <citation type="journal article" date="2018" name="Cell">
        <title>The Chara Genome: Secondary Complexity and Implications for Plant Terrestrialization.</title>
        <authorList>
            <person name="Nishiyama T."/>
            <person name="Sakayama H."/>
            <person name="Vries J.D."/>
            <person name="Buschmann H."/>
            <person name="Saint-Marcoux D."/>
            <person name="Ullrich K.K."/>
            <person name="Haas F.B."/>
            <person name="Vanderstraeten L."/>
            <person name="Becker D."/>
            <person name="Lang D."/>
            <person name="Vosolsobe S."/>
            <person name="Rombauts S."/>
            <person name="Wilhelmsson P.K.I."/>
            <person name="Janitza P."/>
            <person name="Kern R."/>
            <person name="Heyl A."/>
            <person name="Rumpler F."/>
            <person name="Villalobos L.I.A.C."/>
            <person name="Clay J.M."/>
            <person name="Skokan R."/>
            <person name="Toyoda A."/>
            <person name="Suzuki Y."/>
            <person name="Kagoshima H."/>
            <person name="Schijlen E."/>
            <person name="Tajeshwar N."/>
            <person name="Catarino B."/>
            <person name="Hetherington A.J."/>
            <person name="Saltykova A."/>
            <person name="Bonnot C."/>
            <person name="Breuninger H."/>
            <person name="Symeonidi A."/>
            <person name="Radhakrishnan G.V."/>
            <person name="Van Nieuwerburgh F."/>
            <person name="Deforce D."/>
            <person name="Chang C."/>
            <person name="Karol K.G."/>
            <person name="Hedrich R."/>
            <person name="Ulvskov P."/>
            <person name="Glockner G."/>
            <person name="Delwiche C.F."/>
            <person name="Petrasek J."/>
            <person name="Van de Peer Y."/>
            <person name="Friml J."/>
            <person name="Beilby M."/>
            <person name="Dolan L."/>
            <person name="Kohara Y."/>
            <person name="Sugano S."/>
            <person name="Fujiyama A."/>
            <person name="Delaux P.-M."/>
            <person name="Quint M."/>
            <person name="TheiBen G."/>
            <person name="Hagemann M."/>
            <person name="Harholt J."/>
            <person name="Dunand C."/>
            <person name="Zachgo S."/>
            <person name="Langdale J."/>
            <person name="Maumus F."/>
            <person name="Straeten D.V.D."/>
            <person name="Gould S.B."/>
            <person name="Rensing S.A."/>
        </authorList>
    </citation>
    <scope>NUCLEOTIDE SEQUENCE [LARGE SCALE GENOMIC DNA]</scope>
    <source>
        <strain evidence="2 3">S276</strain>
    </source>
</reference>
<feature type="compositionally biased region" description="Basic residues" evidence="1">
    <location>
        <begin position="516"/>
        <end position="532"/>
    </location>
</feature>
<name>A0A388KHH4_CHABU</name>
<protein>
    <submittedName>
        <fullName evidence="2">Uncharacterized protein</fullName>
    </submittedName>
</protein>
<evidence type="ECO:0000313" key="3">
    <source>
        <dbReference type="Proteomes" id="UP000265515"/>
    </source>
</evidence>
<organism evidence="2 3">
    <name type="scientific">Chara braunii</name>
    <name type="common">Braun's stonewort</name>
    <dbReference type="NCBI Taxonomy" id="69332"/>
    <lineage>
        <taxon>Eukaryota</taxon>
        <taxon>Viridiplantae</taxon>
        <taxon>Streptophyta</taxon>
        <taxon>Charophyceae</taxon>
        <taxon>Charales</taxon>
        <taxon>Characeae</taxon>
        <taxon>Chara</taxon>
    </lineage>
</organism>
<accession>A0A388KHH4</accession>
<feature type="compositionally biased region" description="Gly residues" evidence="1">
    <location>
        <begin position="481"/>
        <end position="494"/>
    </location>
</feature>
<feature type="region of interest" description="Disordered" evidence="1">
    <location>
        <begin position="266"/>
        <end position="345"/>
    </location>
</feature>
<proteinExistence type="predicted"/>
<feature type="compositionally biased region" description="Low complexity" evidence="1">
    <location>
        <begin position="278"/>
        <end position="294"/>
    </location>
</feature>
<feature type="region of interest" description="Disordered" evidence="1">
    <location>
        <begin position="455"/>
        <end position="580"/>
    </location>
</feature>
<dbReference type="Gramene" id="GBG69457">
    <property type="protein sequence ID" value="GBG69457"/>
    <property type="gene ID" value="CBR_g4152"/>
</dbReference>